<comment type="caution">
    <text evidence="2">The sequence shown here is derived from an EMBL/GenBank/DDBJ whole genome shotgun (WGS) entry which is preliminary data.</text>
</comment>
<gene>
    <name evidence="2" type="ORF">CWS20_09860</name>
</gene>
<dbReference type="Proteomes" id="UP000233343">
    <property type="component" value="Unassembled WGS sequence"/>
</dbReference>
<dbReference type="EMBL" id="PISD01000019">
    <property type="protein sequence ID" value="PKG29063.1"/>
    <property type="molecule type" value="Genomic_DNA"/>
</dbReference>
<reference evidence="2 3" key="1">
    <citation type="journal article" date="2010" name="Int. J. Syst. Evol. Microbiol.">
        <title>Bacillus horneckiae sp. nov., isolated from a spacecraft-assembly clean room.</title>
        <authorList>
            <person name="Vaishampayan P."/>
            <person name="Probst A."/>
            <person name="Krishnamurthi S."/>
            <person name="Ghosh S."/>
            <person name="Osman S."/>
            <person name="McDowall A."/>
            <person name="Ruckmani A."/>
            <person name="Mayilraj S."/>
            <person name="Venkateswaran K."/>
        </authorList>
    </citation>
    <scope>NUCLEOTIDE SEQUENCE [LARGE SCALE GENOMIC DNA]</scope>
    <source>
        <strain evidence="3">1PO1SC</strain>
    </source>
</reference>
<keyword evidence="1" id="KW-0472">Membrane</keyword>
<evidence type="ECO:0000313" key="2">
    <source>
        <dbReference type="EMBL" id="PKG29063.1"/>
    </source>
</evidence>
<organism evidence="2 3">
    <name type="scientific">Cytobacillus horneckiae</name>
    <dbReference type="NCBI Taxonomy" id="549687"/>
    <lineage>
        <taxon>Bacteria</taxon>
        <taxon>Bacillati</taxon>
        <taxon>Bacillota</taxon>
        <taxon>Bacilli</taxon>
        <taxon>Bacillales</taxon>
        <taxon>Bacillaceae</taxon>
        <taxon>Cytobacillus</taxon>
    </lineage>
</organism>
<name>A0A2N0ZHT1_9BACI</name>
<proteinExistence type="predicted"/>
<keyword evidence="1" id="KW-0812">Transmembrane</keyword>
<dbReference type="InterPro" id="IPR025373">
    <property type="entry name" value="DUF4363"/>
</dbReference>
<keyword evidence="1" id="KW-1133">Transmembrane helix</keyword>
<accession>A0A2N0ZHT1</accession>
<dbReference type="AlphaFoldDB" id="A0A2N0ZHT1"/>
<dbReference type="Pfam" id="PF14276">
    <property type="entry name" value="DUF4363"/>
    <property type="match status" value="1"/>
</dbReference>
<protein>
    <submittedName>
        <fullName evidence="2">DUF4363 domain-containing protein</fullName>
    </submittedName>
</protein>
<dbReference type="RefSeq" id="WP_066198820.1">
    <property type="nucleotide sequence ID" value="NZ_CP194732.1"/>
</dbReference>
<evidence type="ECO:0000313" key="3">
    <source>
        <dbReference type="Proteomes" id="UP000233343"/>
    </source>
</evidence>
<sequence>MKEFILYKVIPLFILAIFICVMKSGEYLKQSFTEEDDVMYYVELVSTEIDNGHWSEAKTNISNVKDAFEIVKKRIQFSVERNELYEMESSINRAIGFVSARDVGGAKAELEEIKFTWEGLGK</sequence>
<evidence type="ECO:0000256" key="1">
    <source>
        <dbReference type="SAM" id="Phobius"/>
    </source>
</evidence>
<feature type="transmembrane region" description="Helical" evidence="1">
    <location>
        <begin position="6"/>
        <end position="22"/>
    </location>
</feature>
<keyword evidence="3" id="KW-1185">Reference proteome</keyword>